<feature type="region of interest" description="Disordered" evidence="1">
    <location>
        <begin position="24"/>
        <end position="46"/>
    </location>
</feature>
<gene>
    <name evidence="2" type="ORF">PRZ48_000885</name>
</gene>
<evidence type="ECO:0000313" key="3">
    <source>
        <dbReference type="Proteomes" id="UP001305779"/>
    </source>
</evidence>
<evidence type="ECO:0000256" key="1">
    <source>
        <dbReference type="SAM" id="MobiDB-lite"/>
    </source>
</evidence>
<comment type="caution">
    <text evidence="2">The sequence shown here is derived from an EMBL/GenBank/DDBJ whole genome shotgun (WGS) entry which is preliminary data.</text>
</comment>
<proteinExistence type="predicted"/>
<organism evidence="2 3">
    <name type="scientific">Zasmidium cellare</name>
    <name type="common">Wine cellar mold</name>
    <name type="synonym">Racodium cellare</name>
    <dbReference type="NCBI Taxonomy" id="395010"/>
    <lineage>
        <taxon>Eukaryota</taxon>
        <taxon>Fungi</taxon>
        <taxon>Dikarya</taxon>
        <taxon>Ascomycota</taxon>
        <taxon>Pezizomycotina</taxon>
        <taxon>Dothideomycetes</taxon>
        <taxon>Dothideomycetidae</taxon>
        <taxon>Mycosphaerellales</taxon>
        <taxon>Mycosphaerellaceae</taxon>
        <taxon>Zasmidium</taxon>
    </lineage>
</organism>
<feature type="non-terminal residue" evidence="2">
    <location>
        <position position="1"/>
    </location>
</feature>
<protein>
    <submittedName>
        <fullName evidence="2">Uncharacterized protein</fullName>
    </submittedName>
</protein>
<accession>A0ABR0EZR9</accession>
<dbReference type="Proteomes" id="UP001305779">
    <property type="component" value="Unassembled WGS sequence"/>
</dbReference>
<sequence>NNGHPRSSPPRTTAVALYTTRGFPQQQHWSPQQAYPPPQQNGYYHHINSDPQMDGLTNCNRARGSAIASYGAMGTLPHLNSAQGCLRSK</sequence>
<keyword evidence="3" id="KW-1185">Reference proteome</keyword>
<evidence type="ECO:0000313" key="2">
    <source>
        <dbReference type="EMBL" id="KAK4507151.1"/>
    </source>
</evidence>
<name>A0ABR0EZR9_ZASCE</name>
<dbReference type="EMBL" id="JAXOVC010000001">
    <property type="protein sequence ID" value="KAK4507151.1"/>
    <property type="molecule type" value="Genomic_DNA"/>
</dbReference>
<feature type="compositionally biased region" description="Polar residues" evidence="1">
    <location>
        <begin position="24"/>
        <end position="33"/>
    </location>
</feature>
<reference evidence="2 3" key="1">
    <citation type="journal article" date="2023" name="G3 (Bethesda)">
        <title>A chromosome-level genome assembly of Zasmidium syzygii isolated from banana leaves.</title>
        <authorList>
            <person name="van Westerhoven A.C."/>
            <person name="Mehrabi R."/>
            <person name="Talebi R."/>
            <person name="Steentjes M.B.F."/>
            <person name="Corcolon B."/>
            <person name="Chong P.A."/>
            <person name="Kema G.H.J."/>
            <person name="Seidl M.F."/>
        </authorList>
    </citation>
    <scope>NUCLEOTIDE SEQUENCE [LARGE SCALE GENOMIC DNA]</scope>
    <source>
        <strain evidence="2 3">P124</strain>
    </source>
</reference>